<accession>A0A3S0V3W9</accession>
<reference evidence="1 2" key="1">
    <citation type="submission" date="2018-12" db="EMBL/GenBank/DDBJ databases">
        <authorList>
            <person name="Yang Y."/>
        </authorList>
    </citation>
    <scope>NUCLEOTIDE SEQUENCE [LARGE SCALE GENOMIC DNA]</scope>
    <source>
        <strain evidence="1 2">GSF71</strain>
    </source>
</reference>
<dbReference type="EMBL" id="RZIJ01000027">
    <property type="protein sequence ID" value="RUQ65149.1"/>
    <property type="molecule type" value="Genomic_DNA"/>
</dbReference>
<evidence type="ECO:0000313" key="1">
    <source>
        <dbReference type="EMBL" id="RUQ65149.1"/>
    </source>
</evidence>
<gene>
    <name evidence="1" type="ORF">EJ913_25730</name>
</gene>
<proteinExistence type="predicted"/>
<evidence type="ECO:0000313" key="2">
    <source>
        <dbReference type="Proteomes" id="UP000280346"/>
    </source>
</evidence>
<keyword evidence="2" id="KW-1185">Reference proteome</keyword>
<protein>
    <submittedName>
        <fullName evidence="1">Uncharacterized protein</fullName>
    </submittedName>
</protein>
<dbReference type="RefSeq" id="WP_127003326.1">
    <property type="nucleotide sequence ID" value="NZ_JBNPXW010000005.1"/>
</dbReference>
<comment type="caution">
    <text evidence="1">The sequence shown here is derived from an EMBL/GenBank/DDBJ whole genome shotgun (WGS) entry which is preliminary data.</text>
</comment>
<name>A0A3S0V3W9_9PROT</name>
<organism evidence="1 2">
    <name type="scientific">Azospirillum doebereinerae</name>
    <dbReference type="NCBI Taxonomy" id="92933"/>
    <lineage>
        <taxon>Bacteria</taxon>
        <taxon>Pseudomonadati</taxon>
        <taxon>Pseudomonadota</taxon>
        <taxon>Alphaproteobacteria</taxon>
        <taxon>Rhodospirillales</taxon>
        <taxon>Azospirillaceae</taxon>
        <taxon>Azospirillum</taxon>
    </lineage>
</organism>
<sequence length="83" mass="9056">MAATVIAFPGRRAVTDAERVEAAQAKCDAALAFDGDPNPENRERLIAAQRRLAEVRHAGVPGLVERDMVAFLRIMTLNEQEPA</sequence>
<dbReference type="Proteomes" id="UP000280346">
    <property type="component" value="Unassembled WGS sequence"/>
</dbReference>
<dbReference type="AlphaFoldDB" id="A0A3S0V3W9"/>
<dbReference type="OrthoDB" id="7307049at2"/>